<reference evidence="4" key="1">
    <citation type="submission" date="2019-08" db="EMBL/GenBank/DDBJ databases">
        <authorList>
            <person name="Kucharzyk K."/>
            <person name="Murdoch R.W."/>
            <person name="Higgins S."/>
            <person name="Loffler F."/>
        </authorList>
    </citation>
    <scope>NUCLEOTIDE SEQUENCE</scope>
</reference>
<gene>
    <name evidence="4" type="ORF">SDC9_92924</name>
</gene>
<dbReference type="InterPro" id="IPR020287">
    <property type="entry name" value="Tail_sheath_C"/>
</dbReference>
<sequence length="299" mass="32622">MLDSKTVDVQTVANASGLKENDYVVFKSAATLAATAGTALAGGTNAAAVTGDAYQAFLDKIESYSFNTLGCLSTEDTVKGLFVAFTKRLRDEMGVKFQTVLYNKCADYEGVINLKNTVNDADAKESGLIYWLTGASAGCDVNKSITNKLYDGEFSVSADYKQSQLETFIKGGYFVFHKVGEEIRVLEDINSFTSVTTDKNDDFTANQIVRVLDQIGNDIAVIFNTKYLGKVQNDKDGRVALWGDIVTYCKELETIRALENVTSDDITVEQGNDKKSVVVYCPIMPVCAMSKLYMTVVVA</sequence>
<proteinExistence type="inferred from homology"/>
<evidence type="ECO:0000313" key="4">
    <source>
        <dbReference type="EMBL" id="MPM46226.1"/>
    </source>
</evidence>
<evidence type="ECO:0008006" key="5">
    <source>
        <dbReference type="Google" id="ProtNLM"/>
    </source>
</evidence>
<protein>
    <recommendedName>
        <fullName evidence="5">Tail sheath protein C-terminal domain-containing protein</fullName>
    </recommendedName>
</protein>
<feature type="domain" description="Tail sheath protein subtilisin-like" evidence="2">
    <location>
        <begin position="47"/>
        <end position="191"/>
    </location>
</feature>
<feature type="domain" description="Tail sheath protein C-terminal" evidence="3">
    <location>
        <begin position="198"/>
        <end position="298"/>
    </location>
</feature>
<dbReference type="EMBL" id="VSSQ01011191">
    <property type="protein sequence ID" value="MPM46226.1"/>
    <property type="molecule type" value="Genomic_DNA"/>
</dbReference>
<organism evidence="4">
    <name type="scientific">bioreactor metagenome</name>
    <dbReference type="NCBI Taxonomy" id="1076179"/>
    <lineage>
        <taxon>unclassified sequences</taxon>
        <taxon>metagenomes</taxon>
        <taxon>ecological metagenomes</taxon>
    </lineage>
</organism>
<evidence type="ECO:0000259" key="2">
    <source>
        <dbReference type="Pfam" id="PF04984"/>
    </source>
</evidence>
<dbReference type="InterPro" id="IPR035089">
    <property type="entry name" value="Phage_sheath_subtilisin"/>
</dbReference>
<comment type="caution">
    <text evidence="4">The sequence shown here is derived from an EMBL/GenBank/DDBJ whole genome shotgun (WGS) entry which is preliminary data.</text>
</comment>
<comment type="similarity">
    <text evidence="1">Belongs to the myoviridae tail sheath protein family.</text>
</comment>
<name>A0A644ZZZ5_9ZZZZ</name>
<evidence type="ECO:0000259" key="3">
    <source>
        <dbReference type="Pfam" id="PF17482"/>
    </source>
</evidence>
<dbReference type="Gene3D" id="2.60.40.4290">
    <property type="match status" value="1"/>
</dbReference>
<dbReference type="Gene3D" id="3.40.50.11790">
    <property type="match status" value="1"/>
</dbReference>
<dbReference type="Pfam" id="PF17482">
    <property type="entry name" value="Phage_sheath_1C"/>
    <property type="match status" value="1"/>
</dbReference>
<evidence type="ECO:0000256" key="1">
    <source>
        <dbReference type="ARBA" id="ARBA00008005"/>
    </source>
</evidence>
<dbReference type="Gene3D" id="3.30.1370.220">
    <property type="match status" value="1"/>
</dbReference>
<dbReference type="Pfam" id="PF04984">
    <property type="entry name" value="Phage_sheath_1"/>
    <property type="match status" value="1"/>
</dbReference>
<dbReference type="AlphaFoldDB" id="A0A644ZZZ5"/>
<accession>A0A644ZZZ5</accession>
<dbReference type="Gene3D" id="3.30.360.90">
    <property type="match status" value="1"/>
</dbReference>